<feature type="compositionally biased region" description="Low complexity" evidence="6">
    <location>
        <begin position="476"/>
        <end position="491"/>
    </location>
</feature>
<feature type="compositionally biased region" description="Polar residues" evidence="6">
    <location>
        <begin position="323"/>
        <end position="336"/>
    </location>
</feature>
<organism evidence="7 8">
    <name type="scientific">Lipotes vexillifer</name>
    <name type="common">Yangtze river dolphin</name>
    <dbReference type="NCBI Taxonomy" id="118797"/>
    <lineage>
        <taxon>Eukaryota</taxon>
        <taxon>Metazoa</taxon>
        <taxon>Chordata</taxon>
        <taxon>Craniata</taxon>
        <taxon>Vertebrata</taxon>
        <taxon>Euteleostomi</taxon>
        <taxon>Mammalia</taxon>
        <taxon>Eutheria</taxon>
        <taxon>Laurasiatheria</taxon>
        <taxon>Artiodactyla</taxon>
        <taxon>Whippomorpha</taxon>
        <taxon>Cetacea</taxon>
        <taxon>Odontoceti</taxon>
        <taxon>Lipotidae</taxon>
        <taxon>Lipotes</taxon>
    </lineage>
</organism>
<protein>
    <recommendedName>
        <fullName evidence="2">BICD family-like cargo adapter 2</fullName>
    </recommendedName>
    <alternativeName>
        <fullName evidence="3">Bicaudal D-related protein 2</fullName>
    </alternativeName>
    <alternativeName>
        <fullName evidence="4">Coiled-coil domain-containing protein 64B</fullName>
    </alternativeName>
</protein>
<feature type="region of interest" description="Disordered" evidence="6">
    <location>
        <begin position="303"/>
        <end position="354"/>
    </location>
</feature>
<evidence type="ECO:0000313" key="8">
    <source>
        <dbReference type="RefSeq" id="XP_007453567.1"/>
    </source>
</evidence>
<feature type="coiled-coil region" evidence="5">
    <location>
        <begin position="356"/>
        <end position="394"/>
    </location>
</feature>
<evidence type="ECO:0000256" key="5">
    <source>
        <dbReference type="SAM" id="Coils"/>
    </source>
</evidence>
<keyword evidence="1 5" id="KW-0175">Coiled coil</keyword>
<name>A0A340X0X8_LIPVE</name>
<dbReference type="KEGG" id="lve:103077177"/>
<feature type="coiled-coil region" evidence="5">
    <location>
        <begin position="68"/>
        <end position="102"/>
    </location>
</feature>
<evidence type="ECO:0000256" key="6">
    <source>
        <dbReference type="SAM" id="MobiDB-lite"/>
    </source>
</evidence>
<proteinExistence type="predicted"/>
<accession>A0A340X0X8</accession>
<dbReference type="AlphaFoldDB" id="A0A340X0X8"/>
<feature type="region of interest" description="Disordered" evidence="6">
    <location>
        <begin position="469"/>
        <end position="493"/>
    </location>
</feature>
<dbReference type="PANTHER" id="PTHR32123:SF11">
    <property type="entry name" value="BICD FAMILY-LIKE CARGO ADAPTER 2-RELATED"/>
    <property type="match status" value="1"/>
</dbReference>
<dbReference type="RefSeq" id="XP_007453567.1">
    <property type="nucleotide sequence ID" value="XM_007453505.1"/>
</dbReference>
<dbReference type="CTD" id="146439"/>
<dbReference type="STRING" id="118797.A0A340X0X8"/>
<evidence type="ECO:0000256" key="1">
    <source>
        <dbReference type="ARBA" id="ARBA00023054"/>
    </source>
</evidence>
<keyword evidence="7" id="KW-1185">Reference proteome</keyword>
<evidence type="ECO:0000256" key="4">
    <source>
        <dbReference type="ARBA" id="ARBA00043196"/>
    </source>
</evidence>
<feature type="region of interest" description="Disordered" evidence="6">
    <location>
        <begin position="133"/>
        <end position="152"/>
    </location>
</feature>
<dbReference type="FunCoup" id="A0A340X0X8">
    <property type="interactions" value="44"/>
</dbReference>
<dbReference type="GO" id="GO:0047496">
    <property type="term" value="P:vesicle transport along microtubule"/>
    <property type="evidence" value="ECO:0007669"/>
    <property type="project" value="TreeGrafter"/>
</dbReference>
<dbReference type="InterPro" id="IPR051149">
    <property type="entry name" value="Spindly/BICDR_Dynein_Adapter"/>
</dbReference>
<dbReference type="GO" id="GO:0055107">
    <property type="term" value="P:Golgi to secretory granule transport"/>
    <property type="evidence" value="ECO:0007669"/>
    <property type="project" value="TreeGrafter"/>
</dbReference>
<dbReference type="OrthoDB" id="9451547at2759"/>
<feature type="compositionally biased region" description="Basic and acidic residues" evidence="6">
    <location>
        <begin position="135"/>
        <end position="149"/>
    </location>
</feature>
<dbReference type="InParanoid" id="A0A340X0X8"/>
<evidence type="ECO:0000256" key="2">
    <source>
        <dbReference type="ARBA" id="ARBA00040983"/>
    </source>
</evidence>
<gene>
    <name evidence="8" type="primary">CCDC64B</name>
</gene>
<evidence type="ECO:0000256" key="3">
    <source>
        <dbReference type="ARBA" id="ARBA00041790"/>
    </source>
</evidence>
<evidence type="ECO:0000313" key="7">
    <source>
        <dbReference type="Proteomes" id="UP000265300"/>
    </source>
</evidence>
<dbReference type="PANTHER" id="PTHR32123">
    <property type="entry name" value="BICD FAMILY-LIKE CARGO ADAPTER"/>
    <property type="match status" value="1"/>
</dbReference>
<sequence length="505" mass="56969">MSSPEGPSFPSGLFAGGTSPSSNEGFFPFILERRDSFLGGGPRPEEPEDLALQLQQKEKDLLLAAELGKMLLERNEELQQRLEMLSAQHSEHEERLQQENHELRRGLAARGAEWEARTVELEGDVEALWAQLGEQRSEQQDSGRERARALSELSEQNLRLSQQLAQASQTEQELQRELDGLRGQYQAQALAGAELRTRLECLQGENQMLQSRRQDLEAQIRGLCEEVEKGQGRLQATHEELLLLWRERQEHSLELELARSEAGEALSALRRLQRRVSELEEESRLQDANISGASLQLELAHSLDSKDQDQNADSGGDALATLSPETQEASSHQPSPQEERLEPPRKRASLSPAEILEEKEAEVVRLQDEIALQREELQSLREELQRQKELRAQEDPEILSGALSDRDEAVNKSLELALELSRVSLERDSLSRELLRTIRQKVALTQELEAWQDDMQVVIGQQLRSQRQKELSATGSAPSRNLPRPSLRLGPGPAGGFFSNLFRRT</sequence>
<feature type="region of interest" description="Disordered" evidence="6">
    <location>
        <begin position="1"/>
        <end position="20"/>
    </location>
</feature>
<dbReference type="GeneID" id="103077177"/>
<reference evidence="8" key="1">
    <citation type="submission" date="2025-08" db="UniProtKB">
        <authorList>
            <consortium name="RefSeq"/>
        </authorList>
    </citation>
    <scope>IDENTIFICATION</scope>
</reference>
<dbReference type="Proteomes" id="UP000265300">
    <property type="component" value="Unplaced"/>
</dbReference>